<evidence type="ECO:0000313" key="2">
    <source>
        <dbReference type="EMBL" id="CDW81798.1"/>
    </source>
</evidence>
<dbReference type="Pfam" id="PF14895">
    <property type="entry name" value="PPPI_inhib"/>
    <property type="match status" value="1"/>
</dbReference>
<dbReference type="Proteomes" id="UP000039865">
    <property type="component" value="Unassembled WGS sequence"/>
</dbReference>
<dbReference type="InterPro" id="IPR026142">
    <property type="entry name" value="Pro_pase_1_reg_su_36"/>
</dbReference>
<keyword evidence="3" id="KW-1185">Reference proteome</keyword>
<protein>
    <submittedName>
        <fullName evidence="2">Uncharacterized protein</fullName>
    </submittedName>
</protein>
<dbReference type="OrthoDB" id="6724830at2759"/>
<accession>A0A078ALS5</accession>
<evidence type="ECO:0000313" key="3">
    <source>
        <dbReference type="Proteomes" id="UP000039865"/>
    </source>
</evidence>
<dbReference type="EMBL" id="CCKQ01010288">
    <property type="protein sequence ID" value="CDW81798.1"/>
    <property type="molecule type" value="Genomic_DNA"/>
</dbReference>
<proteinExistence type="predicted"/>
<gene>
    <name evidence="2" type="primary">Contig418.g462</name>
    <name evidence="2" type="ORF">STYLEM_10822</name>
</gene>
<dbReference type="PANTHER" id="PTHR21055:SF3">
    <property type="entry name" value="PROTEIN PHOSPHATASE 1 REGULATORY SUBUNIT 36"/>
    <property type="match status" value="1"/>
</dbReference>
<feature type="region of interest" description="Disordered" evidence="1">
    <location>
        <begin position="209"/>
        <end position="228"/>
    </location>
</feature>
<dbReference type="GO" id="GO:0019902">
    <property type="term" value="F:phosphatase binding"/>
    <property type="evidence" value="ECO:0007669"/>
    <property type="project" value="InterPro"/>
</dbReference>
<dbReference type="InParanoid" id="A0A078ALS5"/>
<organism evidence="2 3">
    <name type="scientific">Stylonychia lemnae</name>
    <name type="common">Ciliate</name>
    <dbReference type="NCBI Taxonomy" id="5949"/>
    <lineage>
        <taxon>Eukaryota</taxon>
        <taxon>Sar</taxon>
        <taxon>Alveolata</taxon>
        <taxon>Ciliophora</taxon>
        <taxon>Intramacronucleata</taxon>
        <taxon>Spirotrichea</taxon>
        <taxon>Stichotrichia</taxon>
        <taxon>Sporadotrichida</taxon>
        <taxon>Oxytrichidae</taxon>
        <taxon>Stylonychinae</taxon>
        <taxon>Stylonychia</taxon>
    </lineage>
</organism>
<dbReference type="PANTHER" id="PTHR21055">
    <property type="entry name" value="PROTEIN PHOSPHATASE 1 REGULATORY SUBUNIT 36"/>
    <property type="match status" value="1"/>
</dbReference>
<evidence type="ECO:0000256" key="1">
    <source>
        <dbReference type="SAM" id="MobiDB-lite"/>
    </source>
</evidence>
<sequence length="279" mass="33389">MSKLTSNDCIQLEYRDENDAQKKYKNNFVLSDVIEITYQKMIKDKKDDPEKKIPPKFGNFVKSGEYRDLLESMLDYCRELFRLENKQQVLEQEAKQRGLPVPQVLPSEKKKLSEKAKKMADKYAWIVFNYKSISNDQMDHCSSFMQFKSKILANQKSDQYFYETMMIFSAKVLQNAFDKSDIQKLEEEINRLFRSNAFNITQRVQFEESRKKKYPQLKEPPQKENTGDMIKRLEMRFRIPKESKKNETQRANNSMFVKRVELDRIVEEETKKRSPKDYL</sequence>
<name>A0A078ALS5_STYLE</name>
<reference evidence="2 3" key="1">
    <citation type="submission" date="2014-06" db="EMBL/GenBank/DDBJ databases">
        <authorList>
            <person name="Swart Estienne"/>
        </authorList>
    </citation>
    <scope>NUCLEOTIDE SEQUENCE [LARGE SCALE GENOMIC DNA]</scope>
    <source>
        <strain evidence="2 3">130c</strain>
    </source>
</reference>
<dbReference type="AlphaFoldDB" id="A0A078ALS5"/>